<dbReference type="InterPro" id="IPR023214">
    <property type="entry name" value="HAD_sf"/>
</dbReference>
<dbReference type="Pfam" id="PF13242">
    <property type="entry name" value="Hydrolase_like"/>
    <property type="match status" value="1"/>
</dbReference>
<name>A0ABN0SRZ4_9MICO</name>
<gene>
    <name evidence="1" type="ORF">NCCP602_30890</name>
</gene>
<dbReference type="EMBL" id="BAAAAF010000016">
    <property type="protein sequence ID" value="GAA0037127.1"/>
    <property type="molecule type" value="Genomic_DNA"/>
</dbReference>
<proteinExistence type="predicted"/>
<dbReference type="Gene3D" id="3.40.50.1000">
    <property type="entry name" value="HAD superfamily/HAD-like"/>
    <property type="match status" value="2"/>
</dbReference>
<dbReference type="NCBIfam" id="TIGR01460">
    <property type="entry name" value="HAD-SF-IIA"/>
    <property type="match status" value="1"/>
</dbReference>
<keyword evidence="2" id="KW-1185">Reference proteome</keyword>
<evidence type="ECO:0000313" key="2">
    <source>
        <dbReference type="Proteomes" id="UP001498238"/>
    </source>
</evidence>
<reference evidence="1 2" key="1">
    <citation type="submission" date="2024-01" db="EMBL/GenBank/DDBJ databases">
        <title>Characterization of antibiotic resistant novel bacterial strains and their environmental applications.</title>
        <authorList>
            <person name="Manzoor S."/>
            <person name="Abbas S."/>
            <person name="Arshad M."/>
            <person name="Ahmed I."/>
        </authorList>
    </citation>
    <scope>NUCLEOTIDE SEQUENCE [LARGE SCALE GENOMIC DNA]</scope>
    <source>
        <strain evidence="1 2">NCCP-602</strain>
    </source>
</reference>
<dbReference type="PANTHER" id="PTHR19288">
    <property type="entry name" value="4-NITROPHENYLPHOSPHATASE-RELATED"/>
    <property type="match status" value="1"/>
</dbReference>
<dbReference type="PANTHER" id="PTHR19288:SF95">
    <property type="entry name" value="D-GLYCEROL 3-PHOSPHATE PHOSPHATASE"/>
    <property type="match status" value="1"/>
</dbReference>
<evidence type="ECO:0000313" key="1">
    <source>
        <dbReference type="EMBL" id="GAA0037127.1"/>
    </source>
</evidence>
<organism evidence="1 2">
    <name type="scientific">Brevibacterium metallidurans</name>
    <dbReference type="NCBI Taxonomy" id="1482676"/>
    <lineage>
        <taxon>Bacteria</taxon>
        <taxon>Bacillati</taxon>
        <taxon>Actinomycetota</taxon>
        <taxon>Actinomycetes</taxon>
        <taxon>Micrococcales</taxon>
        <taxon>Brevibacteriaceae</taxon>
        <taxon>Brevibacterium</taxon>
    </lineage>
</organism>
<dbReference type="SUPFAM" id="SSF56784">
    <property type="entry name" value="HAD-like"/>
    <property type="match status" value="1"/>
</dbReference>
<accession>A0ABN0SRZ4</accession>
<sequence>MTEAAEHARDHGVPAGTPIDGVLFDLDGVVYHGPEAIPGAVTGITGLHDRGIPVGYVTNNATRTAEVVAAHISDLGIPTAPTDVITSPQVLAARLNEEYGAGAKILLVGTTGLSEALTQAGLTIVDSLEDSPVALAQGLDPHIDYAGIVRAAEAITTGLDWWATNPDFSIVGRASRVPGNGAFLDMLSRLTDRQPRIVGKPSPDVMTHAGKRLGAARPLMVGDRLDTDIEGGNRAGFDTALVLTGVHDLHDALAADPIRRPTFILPTLDDLPRVLDAAMGRPQAPEGNGVELAPTAGGRELHLAEAALTDPAAIEDALRLAWQAIDAGESIEPGNLPRRIDD</sequence>
<dbReference type="Pfam" id="PF13344">
    <property type="entry name" value="Hydrolase_6"/>
    <property type="match status" value="1"/>
</dbReference>
<protein>
    <submittedName>
        <fullName evidence="1">HAD hydrolase-like protein</fullName>
    </submittedName>
</protein>
<dbReference type="RefSeq" id="WP_339393768.1">
    <property type="nucleotide sequence ID" value="NZ_BAAAAF010000016.1"/>
</dbReference>
<dbReference type="Proteomes" id="UP001498238">
    <property type="component" value="Unassembled WGS sequence"/>
</dbReference>
<dbReference type="InterPro" id="IPR006357">
    <property type="entry name" value="HAD-SF_hydro_IIA"/>
</dbReference>
<comment type="caution">
    <text evidence="1">The sequence shown here is derived from an EMBL/GenBank/DDBJ whole genome shotgun (WGS) entry which is preliminary data.</text>
</comment>
<dbReference type="InterPro" id="IPR036412">
    <property type="entry name" value="HAD-like_sf"/>
</dbReference>